<feature type="non-terminal residue" evidence="1">
    <location>
        <position position="46"/>
    </location>
</feature>
<accession>A0A0F9PMX5</accession>
<dbReference type="EMBL" id="LAZR01002201">
    <property type="protein sequence ID" value="KKN33135.1"/>
    <property type="molecule type" value="Genomic_DNA"/>
</dbReference>
<protein>
    <submittedName>
        <fullName evidence="1">Uncharacterized protein</fullName>
    </submittedName>
</protein>
<organism evidence="1">
    <name type="scientific">marine sediment metagenome</name>
    <dbReference type="NCBI Taxonomy" id="412755"/>
    <lineage>
        <taxon>unclassified sequences</taxon>
        <taxon>metagenomes</taxon>
        <taxon>ecological metagenomes</taxon>
    </lineage>
</organism>
<comment type="caution">
    <text evidence="1">The sequence shown here is derived from an EMBL/GenBank/DDBJ whole genome shotgun (WGS) entry which is preliminary data.</text>
</comment>
<gene>
    <name evidence="1" type="ORF">LCGC14_0806770</name>
</gene>
<dbReference type="AlphaFoldDB" id="A0A0F9PMX5"/>
<proteinExistence type="predicted"/>
<sequence>MNAKNRKKILWLEERLMNLLVITVKYEDIPPILLDIQINEILIELE</sequence>
<name>A0A0F9PMX5_9ZZZZ</name>
<evidence type="ECO:0000313" key="1">
    <source>
        <dbReference type="EMBL" id="KKN33135.1"/>
    </source>
</evidence>
<reference evidence="1" key="1">
    <citation type="journal article" date="2015" name="Nature">
        <title>Complex archaea that bridge the gap between prokaryotes and eukaryotes.</title>
        <authorList>
            <person name="Spang A."/>
            <person name="Saw J.H."/>
            <person name="Jorgensen S.L."/>
            <person name="Zaremba-Niedzwiedzka K."/>
            <person name="Martijn J."/>
            <person name="Lind A.E."/>
            <person name="van Eijk R."/>
            <person name="Schleper C."/>
            <person name="Guy L."/>
            <person name="Ettema T.J."/>
        </authorList>
    </citation>
    <scope>NUCLEOTIDE SEQUENCE</scope>
</reference>